<dbReference type="Gene3D" id="1.10.10.640">
    <property type="entry name" value="phospholipid-binding protein"/>
    <property type="match status" value="1"/>
</dbReference>
<accession>A0A7W5HEI6</accession>
<proteinExistence type="predicted"/>
<dbReference type="Proteomes" id="UP000584325">
    <property type="component" value="Unassembled WGS sequence"/>
</dbReference>
<dbReference type="PANTHER" id="PTHR36573:SF1">
    <property type="entry name" value="INTERMEMBRANE PHOSPHOLIPID TRANSPORT SYSTEM BINDING PROTEIN MLAC"/>
    <property type="match status" value="1"/>
</dbReference>
<organism evidence="1 2">
    <name type="scientific">Pseudoduganella umbonata</name>
    <dbReference type="NCBI Taxonomy" id="864828"/>
    <lineage>
        <taxon>Bacteria</taxon>
        <taxon>Pseudomonadati</taxon>
        <taxon>Pseudomonadota</taxon>
        <taxon>Betaproteobacteria</taxon>
        <taxon>Burkholderiales</taxon>
        <taxon>Oxalobacteraceae</taxon>
        <taxon>Telluria group</taxon>
        <taxon>Pseudoduganella</taxon>
    </lineage>
</organism>
<dbReference type="Gene3D" id="3.10.450.50">
    <property type="match status" value="1"/>
</dbReference>
<dbReference type="EMBL" id="JACHXS010000011">
    <property type="protein sequence ID" value="MBB3224097.1"/>
    <property type="molecule type" value="Genomic_DNA"/>
</dbReference>
<reference evidence="1 2" key="1">
    <citation type="submission" date="2020-08" db="EMBL/GenBank/DDBJ databases">
        <title>Genomic Encyclopedia of Type Strains, Phase III (KMG-III): the genomes of soil and plant-associated and newly described type strains.</title>
        <authorList>
            <person name="Whitman W."/>
        </authorList>
    </citation>
    <scope>NUCLEOTIDE SEQUENCE [LARGE SCALE GENOMIC DNA]</scope>
    <source>
        <strain evidence="1 2">CECT 7753</strain>
    </source>
</reference>
<dbReference type="PANTHER" id="PTHR36573">
    <property type="entry name" value="INTERMEMBRANE PHOSPHOLIPID TRANSPORT SYSTEM BINDING PROTEIN MLAC"/>
    <property type="match status" value="1"/>
</dbReference>
<dbReference type="PIRSF" id="PIRSF004649">
    <property type="entry name" value="MlaC"/>
    <property type="match status" value="1"/>
</dbReference>
<dbReference type="RefSeq" id="WP_229422415.1">
    <property type="nucleotide sequence ID" value="NZ_CP040017.1"/>
</dbReference>
<dbReference type="Pfam" id="PF05494">
    <property type="entry name" value="MlaC"/>
    <property type="match status" value="1"/>
</dbReference>
<evidence type="ECO:0000313" key="1">
    <source>
        <dbReference type="EMBL" id="MBB3224097.1"/>
    </source>
</evidence>
<gene>
    <name evidence="1" type="ORF">FHS02_004956</name>
</gene>
<evidence type="ECO:0000313" key="2">
    <source>
        <dbReference type="Proteomes" id="UP000584325"/>
    </source>
</evidence>
<protein>
    <submittedName>
        <fullName evidence="1">Phospholipid transport system substrate-binding protein</fullName>
    </submittedName>
</protein>
<dbReference type="AlphaFoldDB" id="A0A7W5HEI6"/>
<name>A0A7W5HEI6_9BURK</name>
<sequence>MLKHLARMLLSAVIGFHTMGSADGAAAPGGPDAVVRQVSSEVIEAARSDNAIRQGDRKAILALVEDNLMPYVDFEAVTRSAVGPGWRDASPEQRSRLQAEFRTLLMRVYAGALSQVREHSVTILKSVPAADGEQQVVHTEVRGNGDPVRLDYRLGRANGLPDWKIIDVGIAGLWLVQSYRSQFAPLLAKGGPDGLLAALVLRNQPGRRQ</sequence>
<comment type="caution">
    <text evidence="1">The sequence shown here is derived from an EMBL/GenBank/DDBJ whole genome shotgun (WGS) entry which is preliminary data.</text>
</comment>
<dbReference type="InterPro" id="IPR008869">
    <property type="entry name" value="MlaC/ttg2D"/>
</dbReference>